<dbReference type="PANTHER" id="PTHR34978">
    <property type="entry name" value="POSSIBLE SENSOR-TRANSDUCER PROTEIN BLAR"/>
    <property type="match status" value="1"/>
</dbReference>
<dbReference type="Gene3D" id="2.70.70.10">
    <property type="entry name" value="Glucose Permease (Domain IIA)"/>
    <property type="match status" value="1"/>
</dbReference>
<proteinExistence type="predicted"/>
<reference evidence="4 5" key="1">
    <citation type="submission" date="2017-08" db="EMBL/GenBank/DDBJ databases">
        <title>Substantial Increase in Enzyme Production by Combined Drug-Resistance Mutations in Paenibacillus agaridevorans.</title>
        <authorList>
            <person name="Tanaka Y."/>
            <person name="Funane K."/>
            <person name="Hosaka T."/>
            <person name="Shiwa Y."/>
            <person name="Fujita N."/>
            <person name="Miyazaki T."/>
            <person name="Yoshikawa H."/>
            <person name="Murakami K."/>
            <person name="Kasahara K."/>
            <person name="Inaoka T."/>
            <person name="Hiraga Y."/>
            <person name="Ochi K."/>
        </authorList>
    </citation>
    <scope>NUCLEOTIDE SEQUENCE [LARGE SCALE GENOMIC DNA]</scope>
    <source>
        <strain evidence="4 5">T-3040</strain>
    </source>
</reference>
<dbReference type="PANTHER" id="PTHR34978:SF3">
    <property type="entry name" value="SLR0241 PROTEIN"/>
    <property type="match status" value="1"/>
</dbReference>
<feature type="transmembrane region" description="Helical" evidence="1">
    <location>
        <begin position="12"/>
        <end position="32"/>
    </location>
</feature>
<feature type="domain" description="M23ase beta-sheet core" evidence="2">
    <location>
        <begin position="420"/>
        <end position="514"/>
    </location>
</feature>
<dbReference type="AlphaFoldDB" id="A0A2R5EW43"/>
<evidence type="ECO:0000313" key="4">
    <source>
        <dbReference type="EMBL" id="GBG10777.1"/>
    </source>
</evidence>
<evidence type="ECO:0000259" key="2">
    <source>
        <dbReference type="Pfam" id="PF01551"/>
    </source>
</evidence>
<dbReference type="InterPro" id="IPR052173">
    <property type="entry name" value="Beta-lactam_resp_regulator"/>
</dbReference>
<evidence type="ECO:0008006" key="6">
    <source>
        <dbReference type="Google" id="ProtNLM"/>
    </source>
</evidence>
<dbReference type="InterPro" id="IPR011055">
    <property type="entry name" value="Dup_hybrid_motif"/>
</dbReference>
<feature type="transmembrane region" description="Helical" evidence="1">
    <location>
        <begin position="130"/>
        <end position="151"/>
    </location>
</feature>
<gene>
    <name evidence="4" type="ORF">PAT3040_05541</name>
</gene>
<dbReference type="InterPro" id="IPR008756">
    <property type="entry name" value="Peptidase_M56"/>
</dbReference>
<keyword evidence="1" id="KW-0812">Transmembrane</keyword>
<dbReference type="CDD" id="cd12797">
    <property type="entry name" value="M23_peptidase"/>
    <property type="match status" value="1"/>
</dbReference>
<dbReference type="Pfam" id="PF05569">
    <property type="entry name" value="Peptidase_M56"/>
    <property type="match status" value="1"/>
</dbReference>
<dbReference type="Gene3D" id="3.30.2010.10">
    <property type="entry name" value="Metalloproteases ('zincins'), catalytic domain"/>
    <property type="match status" value="1"/>
</dbReference>
<feature type="domain" description="Peptidase M56" evidence="3">
    <location>
        <begin position="12"/>
        <end position="323"/>
    </location>
</feature>
<dbReference type="InterPro" id="IPR016047">
    <property type="entry name" value="M23ase_b-sheet_dom"/>
</dbReference>
<protein>
    <recommendedName>
        <fullName evidence="6">Peptidase M56 domain-containing protein</fullName>
    </recommendedName>
</protein>
<dbReference type="RefSeq" id="WP_146200576.1">
    <property type="nucleotide sequence ID" value="NZ_BDQX01000356.1"/>
</dbReference>
<evidence type="ECO:0000256" key="1">
    <source>
        <dbReference type="SAM" id="Phobius"/>
    </source>
</evidence>
<keyword evidence="1" id="KW-1133">Transmembrane helix</keyword>
<dbReference type="Proteomes" id="UP000245202">
    <property type="component" value="Unassembled WGS sequence"/>
</dbReference>
<organism evidence="4 5">
    <name type="scientific">Paenibacillus agaridevorans</name>
    <dbReference type="NCBI Taxonomy" id="171404"/>
    <lineage>
        <taxon>Bacteria</taxon>
        <taxon>Bacillati</taxon>
        <taxon>Bacillota</taxon>
        <taxon>Bacilli</taxon>
        <taxon>Bacillales</taxon>
        <taxon>Paenibacillaceae</taxon>
        <taxon>Paenibacillus</taxon>
    </lineage>
</organism>
<accession>A0A2R5EW43</accession>
<evidence type="ECO:0000313" key="5">
    <source>
        <dbReference type="Proteomes" id="UP000245202"/>
    </source>
</evidence>
<feature type="transmembrane region" description="Helical" evidence="1">
    <location>
        <begin position="333"/>
        <end position="353"/>
    </location>
</feature>
<dbReference type="CDD" id="cd07341">
    <property type="entry name" value="M56_BlaR1_MecR1_like"/>
    <property type="match status" value="1"/>
</dbReference>
<name>A0A2R5EW43_9BACL</name>
<sequence>MELLTNLFERTLIVSLEAALMVLLLALVTAAFRSKLVPMWKYALWTLLIVKLLMPWLPGNIESELRWTIPLAGMEERIFSIENLEASIIGSYASDISPITHTDQADSNLAQSHPPASQERLAMKIPGFQIAVFVWLAGTAAVLLYIAAGYLRMSVALRRETNIQIPADLVALFVRIRADNGILAKIRLRVTKQVSAPALFGVFSPTVLIPEQMVKHLNAADWECVFLHELSHYKRRDILVNVAATILASFHWFNPAVWYGLRNMRLHQETACDASVLNVLTQKDTYAACILKILELGKFHRTVSAGAGITGYKNQIARRIIMIRNFQSPKKRAWFFGLLILVLAAALSLPSAFASGNDKEAAETPNEHIPVQAAIETSPANDAFPSQAANDDIRFVFPTTGKIASRYGERIHPITQEKSLHEGIDIANVEGTEIRAAADGKVIKAEYDPEHGFCVIIEHNEIWQSEYRHLQQLSITVGDETKSGDLIGLMGSTGQSTGSHLHFSIIKDTNYVDPTDYLK</sequence>
<keyword evidence="1" id="KW-0472">Membrane</keyword>
<keyword evidence="5" id="KW-1185">Reference proteome</keyword>
<dbReference type="SUPFAM" id="SSF51261">
    <property type="entry name" value="Duplicated hybrid motif"/>
    <property type="match status" value="1"/>
</dbReference>
<evidence type="ECO:0000259" key="3">
    <source>
        <dbReference type="Pfam" id="PF05569"/>
    </source>
</evidence>
<dbReference type="Pfam" id="PF01551">
    <property type="entry name" value="Peptidase_M23"/>
    <property type="match status" value="1"/>
</dbReference>
<dbReference type="EMBL" id="BDQX01000356">
    <property type="protein sequence ID" value="GBG10777.1"/>
    <property type="molecule type" value="Genomic_DNA"/>
</dbReference>
<comment type="caution">
    <text evidence="4">The sequence shown here is derived from an EMBL/GenBank/DDBJ whole genome shotgun (WGS) entry which is preliminary data.</text>
</comment>